<feature type="domain" description="VRR-NUC" evidence="5">
    <location>
        <begin position="30"/>
        <end position="140"/>
    </location>
</feature>
<evidence type="ECO:0000259" key="5">
    <source>
        <dbReference type="SMART" id="SM00990"/>
    </source>
</evidence>
<dbReference type="Pfam" id="PF08774">
    <property type="entry name" value="VRR_NUC"/>
    <property type="match status" value="1"/>
</dbReference>
<keyword evidence="2" id="KW-0540">Nuclease</keyword>
<dbReference type="RefSeq" id="WP_092522522.1">
    <property type="nucleotide sequence ID" value="NZ_FNCI01000001.1"/>
</dbReference>
<dbReference type="InterPro" id="IPR014883">
    <property type="entry name" value="VRR_NUC"/>
</dbReference>
<evidence type="ECO:0000256" key="2">
    <source>
        <dbReference type="ARBA" id="ARBA00022722"/>
    </source>
</evidence>
<protein>
    <submittedName>
        <fullName evidence="6">VRR-NUC domain-containing protein</fullName>
    </submittedName>
</protein>
<dbReference type="OrthoDB" id="9793683at2"/>
<gene>
    <name evidence="6" type="ORF">SAMN05216571_101390</name>
</gene>
<evidence type="ECO:0000256" key="4">
    <source>
        <dbReference type="SAM" id="MobiDB-lite"/>
    </source>
</evidence>
<dbReference type="EMBL" id="FNCI01000001">
    <property type="protein sequence ID" value="SDF72336.1"/>
    <property type="molecule type" value="Genomic_DNA"/>
</dbReference>
<dbReference type="STRING" id="284577.SAMN05216571_101390"/>
<organism evidence="6 7">
    <name type="scientific">Onishia taeanensis</name>
    <dbReference type="NCBI Taxonomy" id="284577"/>
    <lineage>
        <taxon>Bacteria</taxon>
        <taxon>Pseudomonadati</taxon>
        <taxon>Pseudomonadota</taxon>
        <taxon>Gammaproteobacteria</taxon>
        <taxon>Oceanospirillales</taxon>
        <taxon>Halomonadaceae</taxon>
        <taxon>Onishia</taxon>
    </lineage>
</organism>
<reference evidence="6 7" key="1">
    <citation type="submission" date="2016-10" db="EMBL/GenBank/DDBJ databases">
        <authorList>
            <person name="de Groot N.N."/>
        </authorList>
    </citation>
    <scope>NUCLEOTIDE SEQUENCE [LARGE SCALE GENOMIC DNA]</scope>
    <source>
        <strain evidence="6 7">BH539</strain>
    </source>
</reference>
<sequence length="172" mass="19032">MSWRQPTRRAVPARKPRVNKSGSPRKKPVDWEGQEQAALMLWLQGELHRQTAVAPAHEHTYAVPNGGSRHGKEAAKLKAQGVRSGVSDLVIAVPRGGHHGLYLELKATPPRDAGLAESQREWLARMEEAGYCAVLALGLDQAKAAIREYMSMPATQVMGDREEITHGSDWRR</sequence>
<evidence type="ECO:0000313" key="7">
    <source>
        <dbReference type="Proteomes" id="UP000198641"/>
    </source>
</evidence>
<evidence type="ECO:0000256" key="1">
    <source>
        <dbReference type="ARBA" id="ARBA00001946"/>
    </source>
</evidence>
<dbReference type="GO" id="GO:0004518">
    <property type="term" value="F:nuclease activity"/>
    <property type="evidence" value="ECO:0007669"/>
    <property type="project" value="UniProtKB-KW"/>
</dbReference>
<evidence type="ECO:0000313" key="6">
    <source>
        <dbReference type="EMBL" id="SDF72336.1"/>
    </source>
</evidence>
<dbReference type="Gene3D" id="3.40.1350.10">
    <property type="match status" value="1"/>
</dbReference>
<proteinExistence type="predicted"/>
<keyword evidence="3" id="KW-0378">Hydrolase</keyword>
<name>A0A1G7NEF0_9GAMM</name>
<evidence type="ECO:0000256" key="3">
    <source>
        <dbReference type="ARBA" id="ARBA00022801"/>
    </source>
</evidence>
<feature type="region of interest" description="Disordered" evidence="4">
    <location>
        <begin position="1"/>
        <end position="31"/>
    </location>
</feature>
<dbReference type="InterPro" id="IPR011856">
    <property type="entry name" value="tRNA_endonuc-like_dom_sf"/>
</dbReference>
<dbReference type="GO" id="GO:0003676">
    <property type="term" value="F:nucleic acid binding"/>
    <property type="evidence" value="ECO:0007669"/>
    <property type="project" value="InterPro"/>
</dbReference>
<feature type="compositionally biased region" description="Basic residues" evidence="4">
    <location>
        <begin position="11"/>
        <end position="26"/>
    </location>
</feature>
<accession>A0A1G7NEF0</accession>
<dbReference type="GO" id="GO:0016788">
    <property type="term" value="F:hydrolase activity, acting on ester bonds"/>
    <property type="evidence" value="ECO:0007669"/>
    <property type="project" value="InterPro"/>
</dbReference>
<dbReference type="Proteomes" id="UP000198641">
    <property type="component" value="Unassembled WGS sequence"/>
</dbReference>
<comment type="cofactor">
    <cofactor evidence="1">
        <name>Mg(2+)</name>
        <dbReference type="ChEBI" id="CHEBI:18420"/>
    </cofactor>
</comment>
<keyword evidence="7" id="KW-1185">Reference proteome</keyword>
<dbReference type="SMART" id="SM00990">
    <property type="entry name" value="VRR_NUC"/>
    <property type="match status" value="1"/>
</dbReference>
<dbReference type="AlphaFoldDB" id="A0A1G7NEF0"/>